<reference evidence="1" key="1">
    <citation type="submission" date="2017-05" db="UniProtKB">
        <authorList>
            <consortium name="EnsemblMetazoa"/>
        </authorList>
    </citation>
    <scope>IDENTIFICATION</scope>
</reference>
<name>A0A1X7SRW0_AMPQE</name>
<dbReference type="EnsemblMetazoa" id="Aqu2.1.04813_001">
    <property type="protein sequence ID" value="Aqu2.1.04813_001"/>
    <property type="gene ID" value="Aqu2.1.04813"/>
</dbReference>
<dbReference type="AlphaFoldDB" id="A0A1X7SRW0"/>
<dbReference type="InParanoid" id="A0A1X7SRW0"/>
<evidence type="ECO:0000313" key="1">
    <source>
        <dbReference type="EnsemblMetazoa" id="Aqu2.1.04813_001"/>
    </source>
</evidence>
<organism evidence="1">
    <name type="scientific">Amphimedon queenslandica</name>
    <name type="common">Sponge</name>
    <dbReference type="NCBI Taxonomy" id="400682"/>
    <lineage>
        <taxon>Eukaryota</taxon>
        <taxon>Metazoa</taxon>
        <taxon>Porifera</taxon>
        <taxon>Demospongiae</taxon>
        <taxon>Heteroscleromorpha</taxon>
        <taxon>Haplosclerida</taxon>
        <taxon>Niphatidae</taxon>
        <taxon>Amphimedon</taxon>
    </lineage>
</organism>
<sequence length="81" mass="9336">MSVPTAYLREMNAARTRAMNLITVSFPHRPVQETAIGAGRAAAIIAGDRVWYKNDEDYHHCFLVEPEQEVGTDYFYRKEKM</sequence>
<accession>A0A1X7SRW0</accession>
<proteinExistence type="predicted"/>
<protein>
    <submittedName>
        <fullName evidence="1">Uncharacterized protein</fullName>
    </submittedName>
</protein>